<comment type="caution">
    <text evidence="4">The sequence shown here is derived from an EMBL/GenBank/DDBJ whole genome shotgun (WGS) entry which is preliminary data.</text>
</comment>
<dbReference type="EMBL" id="JWLW01000015">
    <property type="protein sequence ID" value="KHT52921.1"/>
    <property type="molecule type" value="Genomic_DNA"/>
</dbReference>
<gene>
    <name evidence="4" type="ORF">RJ41_09765</name>
</gene>
<dbReference type="SUPFAM" id="SSF50022">
    <property type="entry name" value="ISP domain"/>
    <property type="match status" value="1"/>
</dbReference>
<dbReference type="AlphaFoldDB" id="A0A0B3Y7F0"/>
<dbReference type="GO" id="GO:0051537">
    <property type="term" value="F:2 iron, 2 sulfur cluster binding"/>
    <property type="evidence" value="ECO:0007669"/>
    <property type="project" value="InterPro"/>
</dbReference>
<keyword evidence="2" id="KW-0534">Nitrate assimilation</keyword>
<dbReference type="GO" id="GO:0042128">
    <property type="term" value="P:nitrate assimilation"/>
    <property type="evidence" value="ECO:0007669"/>
    <property type="project" value="UniProtKB-KW"/>
</dbReference>
<dbReference type="RefSeq" id="WP_014975661.1">
    <property type="nucleotide sequence ID" value="NZ_JWLW01000015.1"/>
</dbReference>
<dbReference type="Pfam" id="PF13806">
    <property type="entry name" value="Rieske_2"/>
    <property type="match status" value="1"/>
</dbReference>
<dbReference type="NCBIfam" id="TIGR02378">
    <property type="entry name" value="nirD_assim_sml"/>
    <property type="match status" value="1"/>
</dbReference>
<dbReference type="PANTHER" id="PTHR40562:SF1">
    <property type="entry name" value="NITRITE REDUCTASE (NADH) SMALL SUBUNIT"/>
    <property type="match status" value="1"/>
</dbReference>
<dbReference type="GO" id="GO:0008942">
    <property type="term" value="F:nitrite reductase [NAD(P)H] activity"/>
    <property type="evidence" value="ECO:0007669"/>
    <property type="project" value="InterPro"/>
</dbReference>
<evidence type="ECO:0000259" key="3">
    <source>
        <dbReference type="Pfam" id="PF13806"/>
    </source>
</evidence>
<dbReference type="Proteomes" id="UP000031197">
    <property type="component" value="Unassembled WGS sequence"/>
</dbReference>
<sequence length="123" mass="13269">MSAAQNVMASEPQQVQWHYVCETNDLVTNSGVCALVDSQQVAIFSLKINGETQVFAISNYDPIGKANVLYRGLLGSIGGAPVVASPLYKEHYFLETGLCKEHDDVSVTAYAVKVEGEKVFVGV</sequence>
<proteinExistence type="predicted"/>
<evidence type="ECO:0000256" key="1">
    <source>
        <dbReference type="ARBA" id="ARBA00023002"/>
    </source>
</evidence>
<feature type="domain" description="Rieske-like [2Fe-2S]" evidence="3">
    <location>
        <begin position="16"/>
        <end position="121"/>
    </location>
</feature>
<accession>A0A0B3Y7F0</accession>
<dbReference type="InterPro" id="IPR036922">
    <property type="entry name" value="Rieske_2Fe-2S_sf"/>
</dbReference>
<dbReference type="PANTHER" id="PTHR40562">
    <property type="match status" value="1"/>
</dbReference>
<dbReference type="GO" id="GO:0009344">
    <property type="term" value="C:nitrite reductase complex [NAD(P)H]"/>
    <property type="evidence" value="ECO:0007669"/>
    <property type="project" value="TreeGrafter"/>
</dbReference>
<reference evidence="4 5" key="1">
    <citation type="submission" date="2014-12" db="EMBL/GenBank/DDBJ databases">
        <title>Genome sequencing of Alteromonas marina AD001.</title>
        <authorList>
            <person name="Adrian T.G.S."/>
            <person name="Chan K.G."/>
        </authorList>
    </citation>
    <scope>NUCLEOTIDE SEQUENCE [LARGE SCALE GENOMIC DNA]</scope>
    <source>
        <strain evidence="4 5">AD001</strain>
    </source>
</reference>
<dbReference type="CDD" id="cd03529">
    <property type="entry name" value="Rieske_NirD"/>
    <property type="match status" value="1"/>
</dbReference>
<keyword evidence="5" id="KW-1185">Reference proteome</keyword>
<evidence type="ECO:0000256" key="2">
    <source>
        <dbReference type="ARBA" id="ARBA00023063"/>
    </source>
</evidence>
<evidence type="ECO:0000313" key="5">
    <source>
        <dbReference type="Proteomes" id="UP000031197"/>
    </source>
</evidence>
<keyword evidence="1" id="KW-0560">Oxidoreductase</keyword>
<dbReference type="PROSITE" id="PS51300">
    <property type="entry name" value="NIRD"/>
    <property type="match status" value="1"/>
</dbReference>
<dbReference type="OrthoDB" id="516687at2"/>
<dbReference type="GeneID" id="56265789"/>
<evidence type="ECO:0000313" key="4">
    <source>
        <dbReference type="EMBL" id="KHT52921.1"/>
    </source>
</evidence>
<dbReference type="Gene3D" id="2.102.10.10">
    <property type="entry name" value="Rieske [2Fe-2S] iron-sulphur domain"/>
    <property type="match status" value="1"/>
</dbReference>
<dbReference type="InterPro" id="IPR017881">
    <property type="entry name" value="NirD"/>
</dbReference>
<dbReference type="InterPro" id="IPR012748">
    <property type="entry name" value="Rieske-like_NirD"/>
</dbReference>
<protein>
    <submittedName>
        <fullName evidence="4">Nitrite reductase</fullName>
    </submittedName>
</protein>
<organism evidence="4 5">
    <name type="scientific">Alteromonas marina</name>
    <dbReference type="NCBI Taxonomy" id="203795"/>
    <lineage>
        <taxon>Bacteria</taxon>
        <taxon>Pseudomonadati</taxon>
        <taxon>Pseudomonadota</taxon>
        <taxon>Gammaproteobacteria</taxon>
        <taxon>Alteromonadales</taxon>
        <taxon>Alteromonadaceae</taxon>
        <taxon>Alteromonas/Salinimonas group</taxon>
        <taxon>Alteromonas</taxon>
    </lineage>
</organism>
<name>A0A0B3Y7F0_9ALTE</name>